<name>A0A7S4D459_HETAK</name>
<keyword evidence="1" id="KW-0472">Membrane</keyword>
<sequence>MKISMKLRLYTSLVLSVLLYGVEVWGLLARKGDLRKLERFHVSCLRRILMVGPGFPVAAVYWLLGFTDIDTLIKQRTIKFLISIKQKKEDQPIFSRTLQHITSFPNKVATALRNLCMGVEINPETFFHFLYQPPDFFRIKKELNSSFFEKIKNSIDGNRKLKFLSLFLSENHGPFPFLELNLHYTMRRSVINFIGGCHHLRVEVGRWHRVPGPARVCRLCDSGSVEDEMHVLLSCHHFSDQREAMLLSVIRQEGYVAEINNDDALLEILRSQINLKVTLGLYNLMNFIMRDISSAHKEDVIFRKAASVFIL</sequence>
<feature type="transmembrane region" description="Helical" evidence="1">
    <location>
        <begin position="7"/>
        <end position="28"/>
    </location>
</feature>
<accession>A0A7S4D459</accession>
<dbReference type="AlphaFoldDB" id="A0A7S4D459"/>
<keyword evidence="1" id="KW-1133">Transmembrane helix</keyword>
<proteinExistence type="predicted"/>
<gene>
    <name evidence="2" type="ORF">HAKA00212_LOCUS6608</name>
</gene>
<dbReference type="EMBL" id="HBIU01014280">
    <property type="protein sequence ID" value="CAE0627929.1"/>
    <property type="molecule type" value="Transcribed_RNA"/>
</dbReference>
<keyword evidence="1" id="KW-0812">Transmembrane</keyword>
<protein>
    <recommendedName>
        <fullName evidence="3">Reverse transcriptase zinc-binding domain-containing protein</fullName>
    </recommendedName>
</protein>
<organism evidence="2">
    <name type="scientific">Heterosigma akashiwo</name>
    <name type="common">Chromophytic alga</name>
    <name type="synonym">Heterosigma carterae</name>
    <dbReference type="NCBI Taxonomy" id="2829"/>
    <lineage>
        <taxon>Eukaryota</taxon>
        <taxon>Sar</taxon>
        <taxon>Stramenopiles</taxon>
        <taxon>Ochrophyta</taxon>
        <taxon>Raphidophyceae</taxon>
        <taxon>Chattonellales</taxon>
        <taxon>Chattonellaceae</taxon>
        <taxon>Heterosigma</taxon>
    </lineage>
</organism>
<evidence type="ECO:0000256" key="1">
    <source>
        <dbReference type="SAM" id="Phobius"/>
    </source>
</evidence>
<feature type="transmembrane region" description="Helical" evidence="1">
    <location>
        <begin position="48"/>
        <end position="66"/>
    </location>
</feature>
<evidence type="ECO:0000313" key="2">
    <source>
        <dbReference type="EMBL" id="CAE0627929.1"/>
    </source>
</evidence>
<evidence type="ECO:0008006" key="3">
    <source>
        <dbReference type="Google" id="ProtNLM"/>
    </source>
</evidence>
<reference evidence="2" key="1">
    <citation type="submission" date="2021-01" db="EMBL/GenBank/DDBJ databases">
        <authorList>
            <person name="Corre E."/>
            <person name="Pelletier E."/>
            <person name="Niang G."/>
            <person name="Scheremetjew M."/>
            <person name="Finn R."/>
            <person name="Kale V."/>
            <person name="Holt S."/>
            <person name="Cochrane G."/>
            <person name="Meng A."/>
            <person name="Brown T."/>
            <person name="Cohen L."/>
        </authorList>
    </citation>
    <scope>NUCLEOTIDE SEQUENCE</scope>
    <source>
        <strain evidence="2">CCMP3107</strain>
    </source>
</reference>